<dbReference type="Proteomes" id="UP001180020">
    <property type="component" value="Unassembled WGS sequence"/>
</dbReference>
<dbReference type="PROSITE" id="PS51473">
    <property type="entry name" value="GNK2"/>
    <property type="match status" value="2"/>
</dbReference>
<evidence type="ECO:0000256" key="12">
    <source>
        <dbReference type="ARBA" id="ARBA00023136"/>
    </source>
</evidence>
<evidence type="ECO:0000256" key="3">
    <source>
        <dbReference type="ARBA" id="ARBA00022553"/>
    </source>
</evidence>
<evidence type="ECO:0000256" key="5">
    <source>
        <dbReference type="ARBA" id="ARBA00022692"/>
    </source>
</evidence>
<dbReference type="CDD" id="cd14066">
    <property type="entry name" value="STKc_IRAK"/>
    <property type="match status" value="1"/>
</dbReference>
<evidence type="ECO:0000313" key="18">
    <source>
        <dbReference type="EMBL" id="KAK1300094.1"/>
    </source>
</evidence>
<evidence type="ECO:0000256" key="14">
    <source>
        <dbReference type="ARBA" id="ARBA00023180"/>
    </source>
</evidence>
<keyword evidence="6 15" id="KW-0732">Signal</keyword>
<keyword evidence="2" id="KW-0723">Serine/threonine-protein kinase</keyword>
<evidence type="ECO:0000256" key="2">
    <source>
        <dbReference type="ARBA" id="ARBA00022527"/>
    </source>
</evidence>
<dbReference type="InterPro" id="IPR000719">
    <property type="entry name" value="Prot_kinase_dom"/>
</dbReference>
<dbReference type="EMBL" id="JAUJYO010000013">
    <property type="protein sequence ID" value="KAK1300094.1"/>
    <property type="molecule type" value="Genomic_DNA"/>
</dbReference>
<keyword evidence="12" id="KW-0472">Membrane</keyword>
<reference evidence="18" key="1">
    <citation type="journal article" date="2023" name="Nat. Commun.">
        <title>Diploid and tetraploid genomes of Acorus and the evolution of monocots.</title>
        <authorList>
            <person name="Ma L."/>
            <person name="Liu K.W."/>
            <person name="Li Z."/>
            <person name="Hsiao Y.Y."/>
            <person name="Qi Y."/>
            <person name="Fu T."/>
            <person name="Tang G.D."/>
            <person name="Zhang D."/>
            <person name="Sun W.H."/>
            <person name="Liu D.K."/>
            <person name="Li Y."/>
            <person name="Chen G.Z."/>
            <person name="Liu X.D."/>
            <person name="Liao X.Y."/>
            <person name="Jiang Y.T."/>
            <person name="Yu X."/>
            <person name="Hao Y."/>
            <person name="Huang J."/>
            <person name="Zhao X.W."/>
            <person name="Ke S."/>
            <person name="Chen Y.Y."/>
            <person name="Wu W.L."/>
            <person name="Hsu J.L."/>
            <person name="Lin Y.F."/>
            <person name="Huang M.D."/>
            <person name="Li C.Y."/>
            <person name="Huang L."/>
            <person name="Wang Z.W."/>
            <person name="Zhao X."/>
            <person name="Zhong W.Y."/>
            <person name="Peng D.H."/>
            <person name="Ahmad S."/>
            <person name="Lan S."/>
            <person name="Zhang J.S."/>
            <person name="Tsai W.C."/>
            <person name="Van de Peer Y."/>
            <person name="Liu Z.J."/>
        </authorList>
    </citation>
    <scope>NUCLEOTIDE SEQUENCE</scope>
    <source>
        <strain evidence="18">CP</strain>
    </source>
</reference>
<evidence type="ECO:0000256" key="11">
    <source>
        <dbReference type="ARBA" id="ARBA00022989"/>
    </source>
</evidence>
<dbReference type="FunFam" id="1.10.510.10:FF:000129">
    <property type="entry name" value="cysteine-rich receptor-like protein kinase 10"/>
    <property type="match status" value="1"/>
</dbReference>
<feature type="domain" description="Protein kinase" evidence="16">
    <location>
        <begin position="297"/>
        <end position="573"/>
    </location>
</feature>
<protein>
    <submittedName>
        <fullName evidence="18">Cysteine-rich receptor-like protein kinase 8</fullName>
    </submittedName>
</protein>
<keyword evidence="10" id="KW-0067">ATP-binding</keyword>
<keyword evidence="3" id="KW-0597">Phosphoprotein</keyword>
<dbReference type="SUPFAM" id="SSF56112">
    <property type="entry name" value="Protein kinase-like (PK-like)"/>
    <property type="match status" value="1"/>
</dbReference>
<dbReference type="FunFam" id="3.30.430.20:FF:000002">
    <property type="entry name" value="Cysteine-rich receptor-like protein kinase 10"/>
    <property type="match status" value="1"/>
</dbReference>
<evidence type="ECO:0000256" key="7">
    <source>
        <dbReference type="ARBA" id="ARBA00022737"/>
    </source>
</evidence>
<keyword evidence="4" id="KW-0808">Transferase</keyword>
<evidence type="ECO:0000259" key="16">
    <source>
        <dbReference type="PROSITE" id="PS50011"/>
    </source>
</evidence>
<dbReference type="Pfam" id="PF07714">
    <property type="entry name" value="PK_Tyr_Ser-Thr"/>
    <property type="match status" value="1"/>
</dbReference>
<reference evidence="18" key="2">
    <citation type="submission" date="2023-06" db="EMBL/GenBank/DDBJ databases">
        <authorList>
            <person name="Ma L."/>
            <person name="Liu K.-W."/>
            <person name="Li Z."/>
            <person name="Hsiao Y.-Y."/>
            <person name="Qi Y."/>
            <person name="Fu T."/>
            <person name="Tang G."/>
            <person name="Zhang D."/>
            <person name="Sun W.-H."/>
            <person name="Liu D.-K."/>
            <person name="Li Y."/>
            <person name="Chen G.-Z."/>
            <person name="Liu X.-D."/>
            <person name="Liao X.-Y."/>
            <person name="Jiang Y.-T."/>
            <person name="Yu X."/>
            <person name="Hao Y."/>
            <person name="Huang J."/>
            <person name="Zhao X.-W."/>
            <person name="Ke S."/>
            <person name="Chen Y.-Y."/>
            <person name="Wu W.-L."/>
            <person name="Hsu J.-L."/>
            <person name="Lin Y.-F."/>
            <person name="Huang M.-D."/>
            <person name="Li C.-Y."/>
            <person name="Huang L."/>
            <person name="Wang Z.-W."/>
            <person name="Zhao X."/>
            <person name="Zhong W.-Y."/>
            <person name="Peng D.-H."/>
            <person name="Ahmad S."/>
            <person name="Lan S."/>
            <person name="Zhang J.-S."/>
            <person name="Tsai W.-C."/>
            <person name="Van De Peer Y."/>
            <person name="Liu Z.-J."/>
        </authorList>
    </citation>
    <scope>NUCLEOTIDE SEQUENCE</scope>
    <source>
        <strain evidence="18">CP</strain>
        <tissue evidence="18">Leaves</tissue>
    </source>
</reference>
<evidence type="ECO:0000259" key="17">
    <source>
        <dbReference type="PROSITE" id="PS51473"/>
    </source>
</evidence>
<dbReference type="InterPro" id="IPR002902">
    <property type="entry name" value="GNK2"/>
</dbReference>
<evidence type="ECO:0000256" key="10">
    <source>
        <dbReference type="ARBA" id="ARBA00022840"/>
    </source>
</evidence>
<dbReference type="InterPro" id="IPR001245">
    <property type="entry name" value="Ser-Thr/Tyr_kinase_cat_dom"/>
</dbReference>
<keyword evidence="8" id="KW-0547">Nucleotide-binding</keyword>
<sequence>MEALMVVSLAILLQTSLTTTAEAQFDPYASIYKMCPDDSNNYTSGSVFQFDLGNLLQSLARQAPSNGGFFNASTDNNTVYGLVQCRGDLSPRNCSDCLARSVTEIIERCPWRRQAVLRFDGCLTRYSDKRFFSTLSTDDPQILYNVNNASDEKLLNGQVGRLLNGLATNASSDSSRFAEGEISYTDFVNLYGLVQCTRDLSESDCLACLIQSMGDLASCCSGKRGARVFSASCYLRYESAPFYSVLTPPPPPPLVEASPLPGAGTHHINSGGDEQQIQSTDSLLFDFATLRLATENFSETNKLGEGGFGPVYKGELSDGRQIAVKRLSRNSVQGIVELRNEVVLVVKLQHRNLVRLLGWCLEEEEKLLVYEYMSNTSLDKFLFDPTKCAQLDWRKRYKIIEGIARGLLYLHEDSRLKIIHRDLKASNILLDRDMNAKISDFGLAKMFNVEQTQGNTMRIAGTYGYMAPEYAIRGQFSIKSDIFSFGVLVLEILTGRRNSGFHESEQAIDLLTYVWRHWTTGTTQQLIDRALPEQFPSIEFQRCIHLGLLCVQDNPAKRPTMSSVLLMLSSNSMSVPAPSPPAYLLSDESSESIALLRDLENATGLSNQHVSTTHSKNIVSITELEPR</sequence>
<evidence type="ECO:0000256" key="8">
    <source>
        <dbReference type="ARBA" id="ARBA00022741"/>
    </source>
</evidence>
<dbReference type="Gene3D" id="3.30.430.20">
    <property type="entry name" value="Gnk2 domain, C-X8-C-X2-C motif"/>
    <property type="match status" value="2"/>
</dbReference>
<evidence type="ECO:0000256" key="9">
    <source>
        <dbReference type="ARBA" id="ARBA00022777"/>
    </source>
</evidence>
<dbReference type="GO" id="GO:0005524">
    <property type="term" value="F:ATP binding"/>
    <property type="evidence" value="ECO:0007669"/>
    <property type="project" value="UniProtKB-KW"/>
</dbReference>
<keyword evidence="9 18" id="KW-0418">Kinase</keyword>
<keyword evidence="13 18" id="KW-0675">Receptor</keyword>
<keyword evidence="14" id="KW-0325">Glycoprotein</keyword>
<feature type="domain" description="Gnk2-homologous" evidence="17">
    <location>
        <begin position="137"/>
        <end position="242"/>
    </location>
</feature>
<dbReference type="PANTHER" id="PTHR47973">
    <property type="entry name" value="CYSTEINE-RICH RECEPTOR-LIKE PROTEIN KINASE 3"/>
    <property type="match status" value="1"/>
</dbReference>
<evidence type="ECO:0000256" key="13">
    <source>
        <dbReference type="ARBA" id="ARBA00023170"/>
    </source>
</evidence>
<dbReference type="Pfam" id="PF01657">
    <property type="entry name" value="Stress-antifung"/>
    <property type="match status" value="2"/>
</dbReference>
<dbReference type="FunFam" id="3.30.200.20:FF:000142">
    <property type="entry name" value="Cysteine-rich receptor-like protein kinase 10"/>
    <property type="match status" value="1"/>
</dbReference>
<feature type="signal peptide" evidence="15">
    <location>
        <begin position="1"/>
        <end position="23"/>
    </location>
</feature>
<organism evidence="18 19">
    <name type="scientific">Acorus calamus</name>
    <name type="common">Sweet flag</name>
    <dbReference type="NCBI Taxonomy" id="4465"/>
    <lineage>
        <taxon>Eukaryota</taxon>
        <taxon>Viridiplantae</taxon>
        <taxon>Streptophyta</taxon>
        <taxon>Embryophyta</taxon>
        <taxon>Tracheophyta</taxon>
        <taxon>Spermatophyta</taxon>
        <taxon>Magnoliopsida</taxon>
        <taxon>Liliopsida</taxon>
        <taxon>Acoraceae</taxon>
        <taxon>Acorus</taxon>
    </lineage>
</organism>
<feature type="domain" description="Gnk2-homologous" evidence="17">
    <location>
        <begin position="30"/>
        <end position="131"/>
    </location>
</feature>
<dbReference type="AlphaFoldDB" id="A0AAV9DGC7"/>
<name>A0AAV9DGC7_ACOCL</name>
<keyword evidence="19" id="KW-1185">Reference proteome</keyword>
<proteinExistence type="predicted"/>
<keyword evidence="5" id="KW-0812">Transmembrane</keyword>
<keyword evidence="7" id="KW-0677">Repeat</keyword>
<gene>
    <name evidence="18" type="primary">CRK8</name>
    <name evidence="18" type="ORF">QJS10_CPB13g01371</name>
</gene>
<dbReference type="InterPro" id="IPR038408">
    <property type="entry name" value="GNK2_sf"/>
</dbReference>
<dbReference type="InterPro" id="IPR052059">
    <property type="entry name" value="CR_Ser/Thr_kinase"/>
</dbReference>
<evidence type="ECO:0000313" key="19">
    <source>
        <dbReference type="Proteomes" id="UP001180020"/>
    </source>
</evidence>
<dbReference type="GO" id="GO:0016020">
    <property type="term" value="C:membrane"/>
    <property type="evidence" value="ECO:0007669"/>
    <property type="project" value="UniProtKB-SubCell"/>
</dbReference>
<evidence type="ECO:0000256" key="1">
    <source>
        <dbReference type="ARBA" id="ARBA00004167"/>
    </source>
</evidence>
<dbReference type="Gene3D" id="3.30.200.20">
    <property type="entry name" value="Phosphorylase Kinase, domain 1"/>
    <property type="match status" value="1"/>
</dbReference>
<dbReference type="InterPro" id="IPR008271">
    <property type="entry name" value="Ser/Thr_kinase_AS"/>
</dbReference>
<dbReference type="PROSITE" id="PS50011">
    <property type="entry name" value="PROTEIN_KINASE_DOM"/>
    <property type="match status" value="1"/>
</dbReference>
<comment type="subcellular location">
    <subcellularLocation>
        <location evidence="1">Membrane</location>
        <topology evidence="1">Single-pass membrane protein</topology>
    </subcellularLocation>
</comment>
<dbReference type="GO" id="GO:0006950">
    <property type="term" value="P:response to stress"/>
    <property type="evidence" value="ECO:0007669"/>
    <property type="project" value="UniProtKB-ARBA"/>
</dbReference>
<evidence type="ECO:0000256" key="6">
    <source>
        <dbReference type="ARBA" id="ARBA00022729"/>
    </source>
</evidence>
<dbReference type="SMART" id="SM00220">
    <property type="entry name" value="S_TKc"/>
    <property type="match status" value="1"/>
</dbReference>
<comment type="caution">
    <text evidence="18">The sequence shown here is derived from an EMBL/GenBank/DDBJ whole genome shotgun (WGS) entry which is preliminary data.</text>
</comment>
<dbReference type="Gene3D" id="1.10.510.10">
    <property type="entry name" value="Transferase(Phosphotransferase) domain 1"/>
    <property type="match status" value="1"/>
</dbReference>
<feature type="chain" id="PRO_5043653527" evidence="15">
    <location>
        <begin position="24"/>
        <end position="627"/>
    </location>
</feature>
<dbReference type="PROSITE" id="PS00108">
    <property type="entry name" value="PROTEIN_KINASE_ST"/>
    <property type="match status" value="1"/>
</dbReference>
<dbReference type="InterPro" id="IPR011009">
    <property type="entry name" value="Kinase-like_dom_sf"/>
</dbReference>
<dbReference type="CDD" id="cd23509">
    <property type="entry name" value="Gnk2-like"/>
    <property type="match status" value="2"/>
</dbReference>
<evidence type="ECO:0000256" key="4">
    <source>
        <dbReference type="ARBA" id="ARBA00022679"/>
    </source>
</evidence>
<keyword evidence="11" id="KW-1133">Transmembrane helix</keyword>
<evidence type="ECO:0000256" key="15">
    <source>
        <dbReference type="SAM" id="SignalP"/>
    </source>
</evidence>
<accession>A0AAV9DGC7</accession>
<dbReference type="GO" id="GO:0004674">
    <property type="term" value="F:protein serine/threonine kinase activity"/>
    <property type="evidence" value="ECO:0007669"/>
    <property type="project" value="UniProtKB-KW"/>
</dbReference>